<evidence type="ECO:0000313" key="5">
    <source>
        <dbReference type="Proteomes" id="UP001362899"/>
    </source>
</evidence>
<dbReference type="EMBL" id="BTGC01000008">
    <property type="protein sequence ID" value="GMM53053.1"/>
    <property type="molecule type" value="Genomic_DNA"/>
</dbReference>
<keyword evidence="2" id="KW-0812">Transmembrane</keyword>
<dbReference type="InterPro" id="IPR050126">
    <property type="entry name" value="Ap4A_hydrolase"/>
</dbReference>
<dbReference type="SUPFAM" id="SSF56300">
    <property type="entry name" value="Metallo-dependent phosphatases"/>
    <property type="match status" value="1"/>
</dbReference>
<dbReference type="InterPro" id="IPR029052">
    <property type="entry name" value="Metallo-depent_PP-like"/>
</dbReference>
<keyword evidence="2" id="KW-0472">Membrane</keyword>
<keyword evidence="2" id="KW-1133">Transmembrane helix</keyword>
<feature type="region of interest" description="Disordered" evidence="1">
    <location>
        <begin position="168"/>
        <end position="192"/>
    </location>
</feature>
<dbReference type="Pfam" id="PF00149">
    <property type="entry name" value="Metallophos"/>
    <property type="match status" value="1"/>
</dbReference>
<name>A0AAV5RQS2_STABA</name>
<dbReference type="PANTHER" id="PTHR42850:SF4">
    <property type="entry name" value="ZINC-DEPENDENT ENDOPOLYPHOSPHATASE"/>
    <property type="match status" value="1"/>
</dbReference>
<gene>
    <name evidence="4" type="ORF">DASB73_040160</name>
</gene>
<evidence type="ECO:0000256" key="2">
    <source>
        <dbReference type="SAM" id="Phobius"/>
    </source>
</evidence>
<dbReference type="GO" id="GO:0005737">
    <property type="term" value="C:cytoplasm"/>
    <property type="evidence" value="ECO:0007669"/>
    <property type="project" value="TreeGrafter"/>
</dbReference>
<sequence length="345" mass="39108">MSIELQSPESHKRRKVAFCFIAGLVSFFSLTVCLFHAIDVYSHERVPQLRPLSRVANLPHNSTLDPSHTDQRLIIVGDVHGMYNELLRLMDEVKYNKELDTIVFLGDMITKGYDSVGIVDFAIENNAFCVRGNHEDEIMSIYASYHNLDMPKTYPPFASASRMTAGTPVSVSMEPTEGPRVPPKNGLPNGNYDRDLPLVKQLERRHIDYLASCPAILDLGKISKRGIEAVAVHGGLLWDELDLEKQDVYDVIRLRSIVPPDYSSGSEIPDDGIPWFGKWNDEQMKRKKENRFEVFYGHDASKGLQMHRYCKGLDTRCQRGGKLSAYVVTVTHAAHYHEELIQIDC</sequence>
<dbReference type="InterPro" id="IPR004843">
    <property type="entry name" value="Calcineurin-like_PHP"/>
</dbReference>
<evidence type="ECO:0000256" key="1">
    <source>
        <dbReference type="SAM" id="MobiDB-lite"/>
    </source>
</evidence>
<dbReference type="Proteomes" id="UP001362899">
    <property type="component" value="Unassembled WGS sequence"/>
</dbReference>
<dbReference type="AlphaFoldDB" id="A0AAV5RQS2"/>
<keyword evidence="5" id="KW-1185">Reference proteome</keyword>
<accession>A0AAV5RQS2</accession>
<comment type="caution">
    <text evidence="4">The sequence shown here is derived from an EMBL/GenBank/DDBJ whole genome shotgun (WGS) entry which is preliminary data.</text>
</comment>
<evidence type="ECO:0000313" key="4">
    <source>
        <dbReference type="EMBL" id="GMM53053.1"/>
    </source>
</evidence>
<dbReference type="GO" id="GO:0016791">
    <property type="term" value="F:phosphatase activity"/>
    <property type="evidence" value="ECO:0007669"/>
    <property type="project" value="TreeGrafter"/>
</dbReference>
<dbReference type="PANTHER" id="PTHR42850">
    <property type="entry name" value="METALLOPHOSPHOESTERASE"/>
    <property type="match status" value="1"/>
</dbReference>
<proteinExistence type="predicted"/>
<feature type="transmembrane region" description="Helical" evidence="2">
    <location>
        <begin position="16"/>
        <end position="38"/>
    </location>
</feature>
<dbReference type="GO" id="GO:0000298">
    <property type="term" value="F:endopolyphosphatase activity"/>
    <property type="evidence" value="ECO:0007669"/>
    <property type="project" value="TreeGrafter"/>
</dbReference>
<organism evidence="4 5">
    <name type="scientific">Starmerella bacillaris</name>
    <name type="common">Yeast</name>
    <name type="synonym">Candida zemplinina</name>
    <dbReference type="NCBI Taxonomy" id="1247836"/>
    <lineage>
        <taxon>Eukaryota</taxon>
        <taxon>Fungi</taxon>
        <taxon>Dikarya</taxon>
        <taxon>Ascomycota</taxon>
        <taxon>Saccharomycotina</taxon>
        <taxon>Dipodascomycetes</taxon>
        <taxon>Dipodascales</taxon>
        <taxon>Trichomonascaceae</taxon>
        <taxon>Starmerella</taxon>
    </lineage>
</organism>
<dbReference type="CDD" id="cd00144">
    <property type="entry name" value="MPP_PPP_family"/>
    <property type="match status" value="1"/>
</dbReference>
<reference evidence="4 5" key="1">
    <citation type="journal article" date="2023" name="Elife">
        <title>Identification of key yeast species and microbe-microbe interactions impacting larval growth of Drosophila in the wild.</title>
        <authorList>
            <person name="Mure A."/>
            <person name="Sugiura Y."/>
            <person name="Maeda R."/>
            <person name="Honda K."/>
            <person name="Sakurai N."/>
            <person name="Takahashi Y."/>
            <person name="Watada M."/>
            <person name="Katoh T."/>
            <person name="Gotoh A."/>
            <person name="Gotoh Y."/>
            <person name="Taniguchi I."/>
            <person name="Nakamura K."/>
            <person name="Hayashi T."/>
            <person name="Katayama T."/>
            <person name="Uemura T."/>
            <person name="Hattori Y."/>
        </authorList>
    </citation>
    <scope>NUCLEOTIDE SEQUENCE [LARGE SCALE GENOMIC DNA]</scope>
    <source>
        <strain evidence="4 5">SB-73</strain>
    </source>
</reference>
<evidence type="ECO:0000259" key="3">
    <source>
        <dbReference type="Pfam" id="PF00149"/>
    </source>
</evidence>
<dbReference type="Gene3D" id="3.60.21.10">
    <property type="match status" value="1"/>
</dbReference>
<protein>
    <submittedName>
        <fullName evidence="4">Serine/threonine-protein phosphatase</fullName>
    </submittedName>
</protein>
<dbReference type="GO" id="GO:0006798">
    <property type="term" value="P:polyphosphate catabolic process"/>
    <property type="evidence" value="ECO:0007669"/>
    <property type="project" value="TreeGrafter"/>
</dbReference>
<feature type="domain" description="Calcineurin-like phosphoesterase" evidence="3">
    <location>
        <begin position="72"/>
        <end position="155"/>
    </location>
</feature>